<keyword evidence="1" id="KW-1015">Disulfide bond</keyword>
<dbReference type="CDD" id="cd02947">
    <property type="entry name" value="TRX_family"/>
    <property type="match status" value="1"/>
</dbReference>
<dbReference type="OrthoDB" id="2121326at2759"/>
<gene>
    <name evidence="4" type="ORF">Pmar_PMAR004875</name>
</gene>
<dbReference type="EMBL" id="GG683102">
    <property type="protein sequence ID" value="EER02510.1"/>
    <property type="molecule type" value="Genomic_DNA"/>
</dbReference>
<evidence type="ECO:0000259" key="3">
    <source>
        <dbReference type="PROSITE" id="PS51352"/>
    </source>
</evidence>
<dbReference type="RefSeq" id="XP_002769792.1">
    <property type="nucleotide sequence ID" value="XM_002769746.1"/>
</dbReference>
<evidence type="ECO:0000256" key="1">
    <source>
        <dbReference type="ARBA" id="ARBA00023157"/>
    </source>
</evidence>
<dbReference type="InParanoid" id="C5LL93"/>
<proteinExistence type="predicted"/>
<dbReference type="PROSITE" id="PS51352">
    <property type="entry name" value="THIOREDOXIN_2"/>
    <property type="match status" value="1"/>
</dbReference>
<feature type="signal peptide" evidence="2">
    <location>
        <begin position="1"/>
        <end position="26"/>
    </location>
</feature>
<dbReference type="Pfam" id="PF00085">
    <property type="entry name" value="Thioredoxin"/>
    <property type="match status" value="1"/>
</dbReference>
<evidence type="ECO:0000313" key="5">
    <source>
        <dbReference type="Proteomes" id="UP000007800"/>
    </source>
</evidence>
<dbReference type="GeneID" id="9047532"/>
<keyword evidence="5" id="KW-1185">Reference proteome</keyword>
<evidence type="ECO:0000256" key="2">
    <source>
        <dbReference type="SAM" id="SignalP"/>
    </source>
</evidence>
<organism evidence="5">
    <name type="scientific">Perkinsus marinus (strain ATCC 50983 / TXsc)</name>
    <dbReference type="NCBI Taxonomy" id="423536"/>
    <lineage>
        <taxon>Eukaryota</taxon>
        <taxon>Sar</taxon>
        <taxon>Alveolata</taxon>
        <taxon>Perkinsozoa</taxon>
        <taxon>Perkinsea</taxon>
        <taxon>Perkinsida</taxon>
        <taxon>Perkinsidae</taxon>
        <taxon>Perkinsus</taxon>
    </lineage>
</organism>
<reference evidence="4 5" key="1">
    <citation type="submission" date="2008-07" db="EMBL/GenBank/DDBJ databases">
        <authorList>
            <person name="El-Sayed N."/>
            <person name="Caler E."/>
            <person name="Inman J."/>
            <person name="Amedeo P."/>
            <person name="Hass B."/>
            <person name="Wortman J."/>
        </authorList>
    </citation>
    <scope>NUCLEOTIDE SEQUENCE [LARGE SCALE GENOMIC DNA]</scope>
    <source>
        <strain evidence="5">ATCC 50983 / TXsc</strain>
    </source>
</reference>
<name>C5LL93_PERM5</name>
<dbReference type="InterPro" id="IPR036249">
    <property type="entry name" value="Thioredoxin-like_sf"/>
</dbReference>
<feature type="chain" id="PRO_5002953141" evidence="2">
    <location>
        <begin position="27"/>
        <end position="212"/>
    </location>
</feature>
<dbReference type="Gene3D" id="3.40.30.10">
    <property type="entry name" value="Glutaredoxin"/>
    <property type="match status" value="1"/>
</dbReference>
<dbReference type="Proteomes" id="UP000007800">
    <property type="component" value="Unassembled WGS sequence"/>
</dbReference>
<dbReference type="InterPro" id="IPR013766">
    <property type="entry name" value="Thioredoxin_domain"/>
</dbReference>
<feature type="domain" description="Thioredoxin" evidence="3">
    <location>
        <begin position="89"/>
        <end position="210"/>
    </location>
</feature>
<accession>C5LL93</accession>
<sequence>MPVICLGPVCIPLWPLLALVLKPVWNLLPESVRDPIANAWYTMWEHCTFIPERFRPRRPVHRRGKAHCENGVCTWTRGDDNVKTEDDSTSTTKSTADIPQAKEDGEVIELQDPEEFDKLVVSKKLFIVDYSAEWCHPCQLIAPVFAELAQQYKDKATFVRVDVDALDDLALDNGVTSLPAFHIYQGNEKLETLVGANPEKLRATVAKRCGGN</sequence>
<dbReference type="AlphaFoldDB" id="C5LL93"/>
<dbReference type="PANTHER" id="PTHR46115">
    <property type="entry name" value="THIOREDOXIN-LIKE PROTEIN 1"/>
    <property type="match status" value="1"/>
</dbReference>
<dbReference type="SUPFAM" id="SSF52833">
    <property type="entry name" value="Thioredoxin-like"/>
    <property type="match status" value="1"/>
</dbReference>
<evidence type="ECO:0000313" key="4">
    <source>
        <dbReference type="EMBL" id="EER02510.1"/>
    </source>
</evidence>
<keyword evidence="2" id="KW-0732">Signal</keyword>
<dbReference type="OMA" id="HIFAVID"/>
<protein>
    <submittedName>
        <fullName evidence="4">Thioredoxin, putative</fullName>
    </submittedName>
</protein>